<dbReference type="Gene3D" id="2.60.120.200">
    <property type="match status" value="1"/>
</dbReference>
<evidence type="ECO:0000256" key="1">
    <source>
        <dbReference type="SAM" id="Phobius"/>
    </source>
</evidence>
<sequence>MSPRKNNRNVLFYHSIHEKKTTHFRAWKKGKTWLYLGMTLSLLVAGLNPIALPFIGTVGLIKAIAATSPIQGGQSLHPATYDTYDTGNHSYNMSDFQNGANYTLGGTARYTTTSGGSTTSSTPTGYLDMTTTTSQVGWASFNGSLDMTKPLALTVQLNYSTGYNNAGDALGLILTPATPATMSSNMPTATGGYLGIQGLANTYFLGRDLYSNLSDGNSQQDGQTANGWVSGSGSVMAIRRTDSYGKLEQAQYPLVGTNSSHSPYYDANGQAYNLAIESASSFSEATTVLWTPDSTNTAAAGYQSGTLQLSITLASGTTQYLSVAAQLPDSATLGFVGATGGYGSNLSVNVSSATASVTPQRGTEDVAVNYINSYTGKAISSNGWKPSTILANVGDTVTMTAPGGSASSTPGVKGTYTYVAPLPTGYQYTNVNGTATGASLAITNTSVNTFNINYAPYINNTATFNFTGSSSTVSAQTYSSVITDDAMPSTLSADLTAKVPAGYYISAIQSTNTDYNGAADPAITGGNTATTIANFLAAHPNEYNLLETSVNAVYSGAYTYQVTLTPLTQTATFNYTWASNTPGTTGNAGSLIPFGNPSTTSLPANTTATGGTDTPIANPSPNLPTWSDPASASAHPFTSAVLGSSIGWQMSNPVTGALLASYSGSPYEVATSAINQAGVTTTALKTSSGSGQSFDSSGNSSNVTMPGSPLDYYLSNSTTNTYHVGGNTFTTVLIPNSTSVIWTTLAVDSSGQPLTDDPNFGEAGNPTRGYFANQGSATSGLLAGSPLTDQTAAQLGELEATPADLTNVNGSGKTYYLTGGYSYTDDTVSTQTTDKGYNTLTHYASWADLLAAHPNVTSSDPVIAMEVALDQTQLTSKATDQILPGATYNPISDLTAGLDRDGTNADNDFSTVNGPVQITITDSSGNVIDAANVSSKTGTYTVTYTALNGAGYTAYQKWLLTHADGSVSDYLATLSADENADQTVSSTTLLTVTDDTALSSNSQHTISKILDYQPESDLISAFDADGQDNDSNKNTVNGNVILVSITDKNNQTVWQGLSTDTLPANTLSAGTYTERYTALNGSGQIAYQNWLTTNPDGSVSEYLTTLTSDERAANTVSTITQLEVIYFELPHAGGIGLSTLLALATLSGFLSLSGLAWRSRKEDQ</sequence>
<dbReference type="InterPro" id="IPR013320">
    <property type="entry name" value="ConA-like_dom_sf"/>
</dbReference>
<protein>
    <submittedName>
        <fullName evidence="2">Uncharacterized protein</fullName>
    </submittedName>
</protein>
<organism evidence="2 3">
    <name type="scientific">Lactococcus taiwanensis</name>
    <dbReference type="NCBI Taxonomy" id="1151742"/>
    <lineage>
        <taxon>Bacteria</taxon>
        <taxon>Bacillati</taxon>
        <taxon>Bacillota</taxon>
        <taxon>Bacilli</taxon>
        <taxon>Lactobacillales</taxon>
        <taxon>Streptococcaceae</taxon>
        <taxon>Lactococcus</taxon>
    </lineage>
</organism>
<keyword evidence="1" id="KW-0472">Membrane</keyword>
<accession>A0AA45QR63</accession>
<reference evidence="2 3" key="1">
    <citation type="submission" date="2021-02" db="EMBL/GenBank/DDBJ databases">
        <title>Complete genome sequence of Lactococcus lactis strain K_LL004.</title>
        <authorList>
            <person name="Kim H.B."/>
        </authorList>
    </citation>
    <scope>NUCLEOTIDE SEQUENCE [LARGE SCALE GENOMIC DNA]</scope>
    <source>
        <strain evidence="2 3">K_LL004</strain>
    </source>
</reference>
<dbReference type="SUPFAM" id="SSF49899">
    <property type="entry name" value="Concanavalin A-like lectins/glucanases"/>
    <property type="match status" value="1"/>
</dbReference>
<proteinExistence type="predicted"/>
<keyword evidence="3" id="KW-1185">Reference proteome</keyword>
<dbReference type="AlphaFoldDB" id="A0AA45QR63"/>
<keyword evidence="1" id="KW-1133">Transmembrane helix</keyword>
<feature type="transmembrane region" description="Helical" evidence="1">
    <location>
        <begin position="33"/>
        <end position="55"/>
    </location>
</feature>
<dbReference type="EMBL" id="CP070872">
    <property type="protein sequence ID" value="QSE76648.1"/>
    <property type="molecule type" value="Genomic_DNA"/>
</dbReference>
<evidence type="ECO:0000313" key="3">
    <source>
        <dbReference type="Proteomes" id="UP000663608"/>
    </source>
</evidence>
<keyword evidence="1" id="KW-0812">Transmembrane</keyword>
<evidence type="ECO:0000313" key="2">
    <source>
        <dbReference type="EMBL" id="QSE76648.1"/>
    </source>
</evidence>
<dbReference type="RefSeq" id="WP_205871950.1">
    <property type="nucleotide sequence ID" value="NZ_CP070872.1"/>
</dbReference>
<gene>
    <name evidence="2" type="ORF">JW886_09390</name>
</gene>
<name>A0AA45QR63_9LACT</name>
<dbReference type="KEGG" id="lti:JW886_09390"/>
<dbReference type="Proteomes" id="UP000663608">
    <property type="component" value="Chromosome"/>
</dbReference>
<feature type="transmembrane region" description="Helical" evidence="1">
    <location>
        <begin position="1135"/>
        <end position="1157"/>
    </location>
</feature>